<evidence type="ECO:0000256" key="1">
    <source>
        <dbReference type="SAM" id="SignalP"/>
    </source>
</evidence>
<evidence type="ECO:0000313" key="3">
    <source>
        <dbReference type="WBParaSite" id="Minc3s08890g42721"/>
    </source>
</evidence>
<dbReference type="WBParaSite" id="Minc3s08890g42721">
    <property type="protein sequence ID" value="Minc3s08890g42721"/>
    <property type="gene ID" value="Minc3s08890g42721"/>
</dbReference>
<evidence type="ECO:0000313" key="2">
    <source>
        <dbReference type="Proteomes" id="UP000887563"/>
    </source>
</evidence>
<protein>
    <submittedName>
        <fullName evidence="3">Uncharacterized protein</fullName>
    </submittedName>
</protein>
<keyword evidence="1" id="KW-0732">Signal</keyword>
<keyword evidence="2" id="KW-1185">Reference proteome</keyword>
<sequence>MLFPLLYSFLTLLALYNVSAGKGPEISMESQGRNCTFSGVGKCPKGFVCLRGLCAKRCYYKGQCPDGYLCQHAYACVKNICPLSDMNCCPHCPEAFKINFKNLKKFLKKCKKPGDCPQGWSCYITKCRRQECHSKKDCEFEWPCQMGKCRTKSCAKDKDCPENWKCGKTRKCMKIIKENE</sequence>
<organism evidence="2 3">
    <name type="scientific">Meloidogyne incognita</name>
    <name type="common">Southern root-knot nematode worm</name>
    <name type="synonym">Oxyuris incognita</name>
    <dbReference type="NCBI Taxonomy" id="6306"/>
    <lineage>
        <taxon>Eukaryota</taxon>
        <taxon>Metazoa</taxon>
        <taxon>Ecdysozoa</taxon>
        <taxon>Nematoda</taxon>
        <taxon>Chromadorea</taxon>
        <taxon>Rhabditida</taxon>
        <taxon>Tylenchina</taxon>
        <taxon>Tylenchomorpha</taxon>
        <taxon>Tylenchoidea</taxon>
        <taxon>Meloidogynidae</taxon>
        <taxon>Meloidogyninae</taxon>
        <taxon>Meloidogyne</taxon>
        <taxon>Meloidogyne incognita group</taxon>
    </lineage>
</organism>
<reference evidence="3" key="1">
    <citation type="submission" date="2022-11" db="UniProtKB">
        <authorList>
            <consortium name="WormBaseParasite"/>
        </authorList>
    </citation>
    <scope>IDENTIFICATION</scope>
</reference>
<dbReference type="AlphaFoldDB" id="A0A914NXW0"/>
<proteinExistence type="predicted"/>
<feature type="chain" id="PRO_5037434576" evidence="1">
    <location>
        <begin position="21"/>
        <end position="180"/>
    </location>
</feature>
<dbReference type="Proteomes" id="UP000887563">
    <property type="component" value="Unplaced"/>
</dbReference>
<name>A0A914NXW0_MELIC</name>
<feature type="signal peptide" evidence="1">
    <location>
        <begin position="1"/>
        <end position="20"/>
    </location>
</feature>
<accession>A0A914NXW0</accession>